<evidence type="ECO:0000256" key="2">
    <source>
        <dbReference type="ARBA" id="ARBA00022448"/>
    </source>
</evidence>
<dbReference type="InterPro" id="IPR036906">
    <property type="entry name" value="ATPase_V1_fsu_sf"/>
</dbReference>
<dbReference type="NCBIfam" id="NF002384">
    <property type="entry name" value="PRK01395.1"/>
    <property type="match status" value="1"/>
</dbReference>
<gene>
    <name evidence="4" type="ORF">IAB16_05460</name>
</gene>
<accession>A0A940DHD7</accession>
<dbReference type="SUPFAM" id="SSF159468">
    <property type="entry name" value="AtpF-like"/>
    <property type="match status" value="1"/>
</dbReference>
<dbReference type="GO" id="GO:0046961">
    <property type="term" value="F:proton-transporting ATPase activity, rotational mechanism"/>
    <property type="evidence" value="ECO:0007669"/>
    <property type="project" value="InterPro"/>
</dbReference>
<dbReference type="InterPro" id="IPR008218">
    <property type="entry name" value="ATPase_V1-cplx_f_g_su"/>
</dbReference>
<comment type="caution">
    <text evidence="4">The sequence shown here is derived from an EMBL/GenBank/DDBJ whole genome shotgun (WGS) entry which is preliminary data.</text>
</comment>
<dbReference type="Gene3D" id="3.40.50.10580">
    <property type="entry name" value="ATPase, V1 complex, subunit F"/>
    <property type="match status" value="1"/>
</dbReference>
<sequence>MPNNKIAVIGDKDSVLAFRALGVDVFDARTDAEAEDRLKKLAREYSVIFITEDIAERISDIVARYKTRPYPAVIPIPSAQGSTGYGMRGLSKDVEKAIGSDILFGDK</sequence>
<comment type="similarity">
    <text evidence="1">Belongs to the V-ATPase F subunit family.</text>
</comment>
<protein>
    <submittedName>
        <fullName evidence="4">V-type ATP synthase subunit F</fullName>
    </submittedName>
</protein>
<keyword evidence="3" id="KW-0406">Ion transport</keyword>
<dbReference type="Pfam" id="PF01990">
    <property type="entry name" value="ATP-synt_F"/>
    <property type="match status" value="1"/>
</dbReference>
<proteinExistence type="inferred from homology"/>
<evidence type="ECO:0000256" key="1">
    <source>
        <dbReference type="ARBA" id="ARBA00010148"/>
    </source>
</evidence>
<organism evidence="4 5">
    <name type="scientific">Candidatus Stercoripulliclostridium pullicola</name>
    <dbReference type="NCBI Taxonomy" id="2840953"/>
    <lineage>
        <taxon>Bacteria</taxon>
        <taxon>Bacillati</taxon>
        <taxon>Bacillota</taxon>
        <taxon>Clostridia</taxon>
        <taxon>Eubacteriales</taxon>
        <taxon>Candidatus Stercoripulliclostridium</taxon>
    </lineage>
</organism>
<keyword evidence="2" id="KW-0813">Transport</keyword>
<reference evidence="4" key="1">
    <citation type="submission" date="2020-10" db="EMBL/GenBank/DDBJ databases">
        <authorList>
            <person name="Gilroy R."/>
        </authorList>
    </citation>
    <scope>NUCLEOTIDE SEQUENCE</scope>
    <source>
        <strain evidence="4">517</strain>
    </source>
</reference>
<dbReference type="EMBL" id="JADINF010000139">
    <property type="protein sequence ID" value="MBO8424446.1"/>
    <property type="molecule type" value="Genomic_DNA"/>
</dbReference>
<reference evidence="4" key="2">
    <citation type="journal article" date="2021" name="PeerJ">
        <title>Extensive microbial diversity within the chicken gut microbiome revealed by metagenomics and culture.</title>
        <authorList>
            <person name="Gilroy R."/>
            <person name="Ravi A."/>
            <person name="Getino M."/>
            <person name="Pursley I."/>
            <person name="Horton D.L."/>
            <person name="Alikhan N.F."/>
            <person name="Baker D."/>
            <person name="Gharbi K."/>
            <person name="Hall N."/>
            <person name="Watson M."/>
            <person name="Adriaenssens E.M."/>
            <person name="Foster-Nyarko E."/>
            <person name="Jarju S."/>
            <person name="Secka A."/>
            <person name="Antonio M."/>
            <person name="Oren A."/>
            <person name="Chaudhuri R.R."/>
            <person name="La Ragione R."/>
            <person name="Hildebrand F."/>
            <person name="Pallen M.J."/>
        </authorList>
    </citation>
    <scope>NUCLEOTIDE SEQUENCE</scope>
    <source>
        <strain evidence="4">517</strain>
    </source>
</reference>
<evidence type="ECO:0000313" key="5">
    <source>
        <dbReference type="Proteomes" id="UP000727857"/>
    </source>
</evidence>
<evidence type="ECO:0000256" key="3">
    <source>
        <dbReference type="ARBA" id="ARBA00023065"/>
    </source>
</evidence>
<evidence type="ECO:0000313" key="4">
    <source>
        <dbReference type="EMBL" id="MBO8424446.1"/>
    </source>
</evidence>
<dbReference type="AlphaFoldDB" id="A0A940DHD7"/>
<dbReference type="Proteomes" id="UP000727857">
    <property type="component" value="Unassembled WGS sequence"/>
</dbReference>
<name>A0A940DHD7_9FIRM</name>